<comment type="caution">
    <text evidence="9">The sequence shown here is derived from an EMBL/GenBank/DDBJ whole genome shotgun (WGS) entry which is preliminary data.</text>
</comment>
<reference evidence="10" key="1">
    <citation type="journal article" date="2019" name="Int. J. Syst. Evol. Microbiol.">
        <title>The Global Catalogue of Microorganisms (GCM) 10K type strain sequencing project: providing services to taxonomists for standard genome sequencing and annotation.</title>
        <authorList>
            <consortium name="The Broad Institute Genomics Platform"/>
            <consortium name="The Broad Institute Genome Sequencing Center for Infectious Disease"/>
            <person name="Wu L."/>
            <person name="Ma J."/>
        </authorList>
    </citation>
    <scope>NUCLEOTIDE SEQUENCE [LARGE SCALE GENOMIC DNA]</scope>
    <source>
        <strain evidence="10">CCUG 57942</strain>
    </source>
</reference>
<comment type="similarity">
    <text evidence="2 7">Belongs to the ExbD/TolR family.</text>
</comment>
<dbReference type="Proteomes" id="UP001597389">
    <property type="component" value="Unassembled WGS sequence"/>
</dbReference>
<name>A0ABW4ZEG3_9BACT</name>
<dbReference type="InterPro" id="IPR003400">
    <property type="entry name" value="ExbD"/>
</dbReference>
<dbReference type="RefSeq" id="WP_377090720.1">
    <property type="nucleotide sequence ID" value="NZ_JBHSJL010000014.1"/>
</dbReference>
<keyword evidence="7" id="KW-0653">Protein transport</keyword>
<protein>
    <submittedName>
        <fullName evidence="9">ExbD/TolR family protein</fullName>
    </submittedName>
</protein>
<evidence type="ECO:0000256" key="2">
    <source>
        <dbReference type="ARBA" id="ARBA00005811"/>
    </source>
</evidence>
<keyword evidence="6 8" id="KW-0472">Membrane</keyword>
<evidence type="ECO:0000256" key="7">
    <source>
        <dbReference type="RuleBase" id="RU003879"/>
    </source>
</evidence>
<keyword evidence="10" id="KW-1185">Reference proteome</keyword>
<keyword evidence="4 7" id="KW-0812">Transmembrane</keyword>
<keyword evidence="3" id="KW-1003">Cell membrane</keyword>
<dbReference type="PANTHER" id="PTHR30558">
    <property type="entry name" value="EXBD MEMBRANE COMPONENT OF PMF-DRIVEN MACROMOLECULE IMPORT SYSTEM"/>
    <property type="match status" value="1"/>
</dbReference>
<evidence type="ECO:0000256" key="6">
    <source>
        <dbReference type="ARBA" id="ARBA00023136"/>
    </source>
</evidence>
<sequence length="136" mass="14516">MRRRLGLSQETDNSGNEINMSPLIDIVFILLIFFVVTTVFVDDPGVEINKPRATSANEVEKNSILLGVTSNGEVYYGGKNIGVDGVRTVVSVMLSNDPDLPVVIQGDESATHGLIMKVTDAAQMAGAKSVYSATAK</sequence>
<organism evidence="9 10">
    <name type="scientific">Rubritalea tangerina</name>
    <dbReference type="NCBI Taxonomy" id="430798"/>
    <lineage>
        <taxon>Bacteria</taxon>
        <taxon>Pseudomonadati</taxon>
        <taxon>Verrucomicrobiota</taxon>
        <taxon>Verrucomicrobiia</taxon>
        <taxon>Verrucomicrobiales</taxon>
        <taxon>Rubritaleaceae</taxon>
        <taxon>Rubritalea</taxon>
    </lineage>
</organism>
<keyword evidence="5 8" id="KW-1133">Transmembrane helix</keyword>
<feature type="transmembrane region" description="Helical" evidence="8">
    <location>
        <begin position="20"/>
        <end position="41"/>
    </location>
</feature>
<gene>
    <name evidence="9" type="ORF">ACFSW8_16035</name>
</gene>
<dbReference type="PANTHER" id="PTHR30558:SF13">
    <property type="entry name" value="BIOPOLYMER TRANSPORT PROTEIN EXBD2"/>
    <property type="match status" value="1"/>
</dbReference>
<accession>A0ABW4ZEG3</accession>
<evidence type="ECO:0000256" key="5">
    <source>
        <dbReference type="ARBA" id="ARBA00022989"/>
    </source>
</evidence>
<dbReference type="EMBL" id="JBHUJB010000079">
    <property type="protein sequence ID" value="MFD2160414.1"/>
    <property type="molecule type" value="Genomic_DNA"/>
</dbReference>
<evidence type="ECO:0000256" key="1">
    <source>
        <dbReference type="ARBA" id="ARBA00004162"/>
    </source>
</evidence>
<evidence type="ECO:0000313" key="10">
    <source>
        <dbReference type="Proteomes" id="UP001597389"/>
    </source>
</evidence>
<comment type="subcellular location">
    <subcellularLocation>
        <location evidence="1">Cell membrane</location>
        <topology evidence="1">Single-pass membrane protein</topology>
    </subcellularLocation>
    <subcellularLocation>
        <location evidence="7">Cell membrane</location>
        <topology evidence="7">Single-pass type II membrane protein</topology>
    </subcellularLocation>
</comment>
<evidence type="ECO:0000256" key="8">
    <source>
        <dbReference type="SAM" id="Phobius"/>
    </source>
</evidence>
<dbReference type="Gene3D" id="3.30.420.270">
    <property type="match status" value="1"/>
</dbReference>
<evidence type="ECO:0000256" key="3">
    <source>
        <dbReference type="ARBA" id="ARBA00022475"/>
    </source>
</evidence>
<evidence type="ECO:0000313" key="9">
    <source>
        <dbReference type="EMBL" id="MFD2160414.1"/>
    </source>
</evidence>
<dbReference type="Pfam" id="PF02472">
    <property type="entry name" value="ExbD"/>
    <property type="match status" value="1"/>
</dbReference>
<evidence type="ECO:0000256" key="4">
    <source>
        <dbReference type="ARBA" id="ARBA00022692"/>
    </source>
</evidence>
<proteinExistence type="inferred from homology"/>
<keyword evidence="7" id="KW-0813">Transport</keyword>